<name>A0A8S5TTM6_9CAUD</name>
<reference evidence="1" key="1">
    <citation type="journal article" date="2021" name="Proc. Natl. Acad. Sci. U.S.A.">
        <title>A Catalog of Tens of Thousands of Viruses from Human Metagenomes Reveals Hidden Associations with Chronic Diseases.</title>
        <authorList>
            <person name="Tisza M.J."/>
            <person name="Buck C.B."/>
        </authorList>
    </citation>
    <scope>NUCLEOTIDE SEQUENCE</scope>
    <source>
        <strain evidence="1">Ct5jB2</strain>
    </source>
</reference>
<protein>
    <submittedName>
        <fullName evidence="1">Uncharacterized protein</fullName>
    </submittedName>
</protein>
<accession>A0A8S5TTM6</accession>
<dbReference type="EMBL" id="BK015927">
    <property type="protein sequence ID" value="DAF85547.1"/>
    <property type="molecule type" value="Genomic_DNA"/>
</dbReference>
<sequence length="279" mass="28688">MANETQKFLSYEGLGTYDSKVKAYIVDKADAAKTSAIKADAVVVTTDVTTEGYAKSYTFTQNGATIATVDIPKDMVVSSGKVVVNPEGQDEGTYLELTLSNATSDKVYINVGKLVDIYTAKANATQVQIAIDSATREVSATIVAGGVGSTELADGAVITAKIGDAQVTKAKLGTDVQASIDKADSAIQSVATGKTDGTVAVDGTDVLVAGLKSAAYAETTAFDAAGVADTKVKELADGAVKTNTSDISTLKTKVADLESVAIETISTDEINALFTKVTE</sequence>
<proteinExistence type="predicted"/>
<evidence type="ECO:0000313" key="1">
    <source>
        <dbReference type="EMBL" id="DAF85547.1"/>
    </source>
</evidence>
<organism evidence="1">
    <name type="scientific">Siphoviridae sp. ct5jB2</name>
    <dbReference type="NCBI Taxonomy" id="2825337"/>
    <lineage>
        <taxon>Viruses</taxon>
        <taxon>Duplodnaviria</taxon>
        <taxon>Heunggongvirae</taxon>
        <taxon>Uroviricota</taxon>
        <taxon>Caudoviricetes</taxon>
    </lineage>
</organism>